<dbReference type="Proteomes" id="UP001163321">
    <property type="component" value="Chromosome 8"/>
</dbReference>
<reference evidence="1 2" key="1">
    <citation type="journal article" date="2022" name="bioRxiv">
        <title>The genome of the oomycete Peronosclerospora sorghi, a cosmopolitan pathogen of maize and sorghum, is inflated with dispersed pseudogenes.</title>
        <authorList>
            <person name="Fletcher K."/>
            <person name="Martin F."/>
            <person name="Isakeit T."/>
            <person name="Cavanaugh K."/>
            <person name="Magill C."/>
            <person name="Michelmore R."/>
        </authorList>
    </citation>
    <scope>NUCLEOTIDE SEQUENCE [LARGE SCALE GENOMIC DNA]</scope>
    <source>
        <strain evidence="1">P6</strain>
    </source>
</reference>
<protein>
    <submittedName>
        <fullName evidence="1">Uncharacterized protein</fullName>
    </submittedName>
</protein>
<evidence type="ECO:0000313" key="2">
    <source>
        <dbReference type="Proteomes" id="UP001163321"/>
    </source>
</evidence>
<gene>
    <name evidence="1" type="ORF">PsorP6_003223</name>
</gene>
<accession>A0ACC0VPK0</accession>
<proteinExistence type="predicted"/>
<organism evidence="1 2">
    <name type="scientific">Peronosclerospora sorghi</name>
    <dbReference type="NCBI Taxonomy" id="230839"/>
    <lineage>
        <taxon>Eukaryota</taxon>
        <taxon>Sar</taxon>
        <taxon>Stramenopiles</taxon>
        <taxon>Oomycota</taxon>
        <taxon>Peronosporomycetes</taxon>
        <taxon>Peronosporales</taxon>
        <taxon>Peronosporaceae</taxon>
        <taxon>Peronosclerospora</taxon>
    </lineage>
</organism>
<sequence>MTNKVVCTYPGPIEFESHVTKAFATEDMSHVDKKVIEVFGQCLEMMRQVFLAPGVQILLW</sequence>
<name>A0ACC0VPK0_9STRA</name>
<evidence type="ECO:0000313" key="1">
    <source>
        <dbReference type="EMBL" id="KAI9908377.1"/>
    </source>
</evidence>
<keyword evidence="2" id="KW-1185">Reference proteome</keyword>
<comment type="caution">
    <text evidence="1">The sequence shown here is derived from an EMBL/GenBank/DDBJ whole genome shotgun (WGS) entry which is preliminary data.</text>
</comment>
<dbReference type="EMBL" id="CM047587">
    <property type="protein sequence ID" value="KAI9908377.1"/>
    <property type="molecule type" value="Genomic_DNA"/>
</dbReference>